<name>A0A7J8QA67_GOSRA</name>
<reference evidence="2 3" key="1">
    <citation type="journal article" date="2019" name="Genome Biol. Evol.">
        <title>Insights into the evolution of the New World diploid cottons (Gossypium, subgenus Houzingenia) based on genome sequencing.</title>
        <authorList>
            <person name="Grover C.E."/>
            <person name="Arick M.A. 2nd"/>
            <person name="Thrash A."/>
            <person name="Conover J.L."/>
            <person name="Sanders W.S."/>
            <person name="Peterson D.G."/>
            <person name="Frelichowski J.E."/>
            <person name="Scheffler J.A."/>
            <person name="Scheffler B.E."/>
            <person name="Wendel J.F."/>
        </authorList>
    </citation>
    <scope>NUCLEOTIDE SEQUENCE [LARGE SCALE GENOMIC DNA]</scope>
    <source>
        <strain evidence="2">8</strain>
        <tissue evidence="2">Leaf</tissue>
    </source>
</reference>
<dbReference type="Pfam" id="PF10536">
    <property type="entry name" value="PMD"/>
    <property type="match status" value="1"/>
</dbReference>
<evidence type="ECO:0000259" key="1">
    <source>
        <dbReference type="Pfam" id="PF10536"/>
    </source>
</evidence>
<dbReference type="AlphaFoldDB" id="A0A7J8QA67"/>
<feature type="domain" description="Aminotransferase-like plant mobile" evidence="1">
    <location>
        <begin position="34"/>
        <end position="154"/>
    </location>
</feature>
<dbReference type="PANTHER" id="PTHR46033">
    <property type="entry name" value="PROTEIN MAIN-LIKE 2"/>
    <property type="match status" value="1"/>
</dbReference>
<feature type="non-terminal residue" evidence="2">
    <location>
        <position position="1"/>
    </location>
</feature>
<accession>A0A7J8QA67</accession>
<gene>
    <name evidence="2" type="ORF">Gorai_007932</name>
</gene>
<dbReference type="GO" id="GO:0010073">
    <property type="term" value="P:meristem maintenance"/>
    <property type="evidence" value="ECO:0007669"/>
    <property type="project" value="InterPro"/>
</dbReference>
<sequence length="319" mass="36984">MQNNIRNLLAPPSPLIEPYLREVSFSHLALVGSGCKFDPTLVSALVERWRPETRNFHLSCGKCTITLEDVQSQLRLPMDRFIMTKTVHAVDWKAVCDKLLGLVPETIFGGQIEMDLLRRNFDVLDQDLTEVKREQHTRSYILMIIGGILLPNKWNYGSSYARLMKELRDIQFLLNHRSEAKDLTIWECIPSEFLVNPNIWYVNVPLVVYATIEIHESNRVLRQFEFRQSILVEFLPHRKAIVAPELACDLEYRPWFRLFGKPYLLSEEDRSGQSHTKRPRRPLEYLRSGKAGLSSTPMQESTLTPFPTPLSQYVSSYFG</sequence>
<proteinExistence type="predicted"/>
<dbReference type="EMBL" id="JABEZZ010000010">
    <property type="protein sequence ID" value="MBA0598156.1"/>
    <property type="molecule type" value="Genomic_DNA"/>
</dbReference>
<dbReference type="PANTHER" id="PTHR46033:SF8">
    <property type="entry name" value="PROTEIN MAINTENANCE OF MERISTEMS-LIKE"/>
    <property type="match status" value="1"/>
</dbReference>
<evidence type="ECO:0000313" key="2">
    <source>
        <dbReference type="EMBL" id="MBA0598156.1"/>
    </source>
</evidence>
<dbReference type="Proteomes" id="UP000593578">
    <property type="component" value="Unassembled WGS sequence"/>
</dbReference>
<comment type="caution">
    <text evidence="2">The sequence shown here is derived from an EMBL/GenBank/DDBJ whole genome shotgun (WGS) entry which is preliminary data.</text>
</comment>
<dbReference type="PROSITE" id="PS51257">
    <property type="entry name" value="PROKAR_LIPOPROTEIN"/>
    <property type="match status" value="1"/>
</dbReference>
<dbReference type="InterPro" id="IPR019557">
    <property type="entry name" value="AminoTfrase-like_pln_mobile"/>
</dbReference>
<dbReference type="InterPro" id="IPR044824">
    <property type="entry name" value="MAIN-like"/>
</dbReference>
<evidence type="ECO:0000313" key="3">
    <source>
        <dbReference type="Proteomes" id="UP000593578"/>
    </source>
</evidence>
<protein>
    <recommendedName>
        <fullName evidence="1">Aminotransferase-like plant mobile domain-containing protein</fullName>
    </recommendedName>
</protein>
<organism evidence="2 3">
    <name type="scientific">Gossypium raimondii</name>
    <name type="common">Peruvian cotton</name>
    <name type="synonym">Gossypium klotzschianum subsp. raimondii</name>
    <dbReference type="NCBI Taxonomy" id="29730"/>
    <lineage>
        <taxon>Eukaryota</taxon>
        <taxon>Viridiplantae</taxon>
        <taxon>Streptophyta</taxon>
        <taxon>Embryophyta</taxon>
        <taxon>Tracheophyta</taxon>
        <taxon>Spermatophyta</taxon>
        <taxon>Magnoliopsida</taxon>
        <taxon>eudicotyledons</taxon>
        <taxon>Gunneridae</taxon>
        <taxon>Pentapetalae</taxon>
        <taxon>rosids</taxon>
        <taxon>malvids</taxon>
        <taxon>Malvales</taxon>
        <taxon>Malvaceae</taxon>
        <taxon>Malvoideae</taxon>
        <taxon>Gossypium</taxon>
    </lineage>
</organism>